<keyword evidence="2" id="KW-1185">Reference proteome</keyword>
<proteinExistence type="predicted"/>
<dbReference type="AlphaFoldDB" id="A0A916DSJ1"/>
<sequence length="84" mass="10101">MDLSALLKGHYSIFFIQEIYQLNIRIMLLFLTLSYELGKDTFLILRIKNYRLLDYDSFPLFMNCLVSRSNTKSTLKYKVKYFIL</sequence>
<gene>
    <name evidence="1" type="ORF">AsAng_0026300</name>
</gene>
<reference evidence="1" key="1">
    <citation type="submission" date="2022-09" db="EMBL/GenBank/DDBJ databases">
        <title>Aureispira anguillicida sp. nov., isolated from Leptocephalus of Japanese eel Anguilla japonica.</title>
        <authorList>
            <person name="Yuasa K."/>
            <person name="Mekata T."/>
            <person name="Ikunari K."/>
        </authorList>
    </citation>
    <scope>NUCLEOTIDE SEQUENCE</scope>
    <source>
        <strain evidence="1">EL160426</strain>
    </source>
</reference>
<dbReference type="EMBL" id="AP026867">
    <property type="protein sequence ID" value="BDS11916.1"/>
    <property type="molecule type" value="Genomic_DNA"/>
</dbReference>
<organism evidence="1 2">
    <name type="scientific">Aureispira anguillae</name>
    <dbReference type="NCBI Taxonomy" id="2864201"/>
    <lineage>
        <taxon>Bacteria</taxon>
        <taxon>Pseudomonadati</taxon>
        <taxon>Bacteroidota</taxon>
        <taxon>Saprospiria</taxon>
        <taxon>Saprospirales</taxon>
        <taxon>Saprospiraceae</taxon>
        <taxon>Aureispira</taxon>
    </lineage>
</organism>
<protein>
    <submittedName>
        <fullName evidence="1">Uncharacterized protein</fullName>
    </submittedName>
</protein>
<evidence type="ECO:0000313" key="2">
    <source>
        <dbReference type="Proteomes" id="UP001060919"/>
    </source>
</evidence>
<dbReference type="Proteomes" id="UP001060919">
    <property type="component" value="Chromosome"/>
</dbReference>
<name>A0A916DSJ1_9BACT</name>
<dbReference type="KEGG" id="aup:AsAng_0026300"/>
<accession>A0A916DSJ1</accession>
<evidence type="ECO:0000313" key="1">
    <source>
        <dbReference type="EMBL" id="BDS11916.1"/>
    </source>
</evidence>